<evidence type="ECO:0000313" key="2">
    <source>
        <dbReference type="Proteomes" id="UP001597075"/>
    </source>
</evidence>
<keyword evidence="2" id="KW-1185">Reference proteome</keyword>
<accession>A0ABD6CX99</accession>
<proteinExistence type="predicted"/>
<dbReference type="EMBL" id="JBHUDL010000006">
    <property type="protein sequence ID" value="MFD1632935.1"/>
    <property type="molecule type" value="Genomic_DNA"/>
</dbReference>
<name>A0ABD6CX99_9EURY</name>
<gene>
    <name evidence="1" type="ORF">ACFSBJ_04200</name>
</gene>
<organism evidence="1 2">
    <name type="scientific">Haloplanus ruber</name>
    <dbReference type="NCBI Taxonomy" id="869892"/>
    <lineage>
        <taxon>Archaea</taxon>
        <taxon>Methanobacteriati</taxon>
        <taxon>Methanobacteriota</taxon>
        <taxon>Stenosarchaea group</taxon>
        <taxon>Halobacteria</taxon>
        <taxon>Halobacteriales</taxon>
        <taxon>Haloferacaceae</taxon>
        <taxon>Haloplanus</taxon>
    </lineage>
</organism>
<dbReference type="AlphaFoldDB" id="A0ABD6CX99"/>
<dbReference type="Proteomes" id="UP001597075">
    <property type="component" value="Unassembled WGS sequence"/>
</dbReference>
<comment type="caution">
    <text evidence="1">The sequence shown here is derived from an EMBL/GenBank/DDBJ whole genome shotgun (WGS) entry which is preliminary data.</text>
</comment>
<sequence length="118" mass="12025">MSFEAVRTAAIDHALVGDDPEAALALAGVVDAATTDSEDTDGTVRGVDPLAVTLLTVGSLAVEHDPSLDERAWTPGTDTDPFVVAGAAVAVRRRNLSLDRAADLANCSPAALDAALDD</sequence>
<reference evidence="1 2" key="1">
    <citation type="journal article" date="2019" name="Int. J. Syst. Evol. Microbiol.">
        <title>The Global Catalogue of Microorganisms (GCM) 10K type strain sequencing project: providing services to taxonomists for standard genome sequencing and annotation.</title>
        <authorList>
            <consortium name="The Broad Institute Genomics Platform"/>
            <consortium name="The Broad Institute Genome Sequencing Center for Infectious Disease"/>
            <person name="Wu L."/>
            <person name="Ma J."/>
        </authorList>
    </citation>
    <scope>NUCLEOTIDE SEQUENCE [LARGE SCALE GENOMIC DNA]</scope>
    <source>
        <strain evidence="1 2">CGMCC 1.10594</strain>
    </source>
</reference>
<dbReference type="RefSeq" id="WP_256406731.1">
    <property type="nucleotide sequence ID" value="NZ_CP187151.1"/>
</dbReference>
<protein>
    <submittedName>
        <fullName evidence="1">Uncharacterized protein</fullName>
    </submittedName>
</protein>
<evidence type="ECO:0000313" key="1">
    <source>
        <dbReference type="EMBL" id="MFD1632935.1"/>
    </source>
</evidence>